<protein>
    <submittedName>
        <fullName evidence="1">Uncharacterized protein</fullName>
    </submittedName>
</protein>
<evidence type="ECO:0000313" key="1">
    <source>
        <dbReference type="EMBL" id="KIO01774.1"/>
    </source>
</evidence>
<dbReference type="AlphaFoldDB" id="A0A0C3P3A4"/>
<sequence length="110" mass="13088">MSRWRWRWRHVRAVELNRSDQLTQYREKGTLLDNITQLLLREVRFQGFHIHASMQRLMGRIGAVVGSGRRRVTALHVLPILSDHSNGKYKTMKEITMHDKIYTGHILKQR</sequence>
<keyword evidence="2" id="KW-1185">Reference proteome</keyword>
<organism evidence="1 2">
    <name type="scientific">Pisolithus tinctorius Marx 270</name>
    <dbReference type="NCBI Taxonomy" id="870435"/>
    <lineage>
        <taxon>Eukaryota</taxon>
        <taxon>Fungi</taxon>
        <taxon>Dikarya</taxon>
        <taxon>Basidiomycota</taxon>
        <taxon>Agaricomycotina</taxon>
        <taxon>Agaricomycetes</taxon>
        <taxon>Agaricomycetidae</taxon>
        <taxon>Boletales</taxon>
        <taxon>Sclerodermatineae</taxon>
        <taxon>Pisolithaceae</taxon>
        <taxon>Pisolithus</taxon>
    </lineage>
</organism>
<evidence type="ECO:0000313" key="2">
    <source>
        <dbReference type="Proteomes" id="UP000054217"/>
    </source>
</evidence>
<dbReference type="Proteomes" id="UP000054217">
    <property type="component" value="Unassembled WGS sequence"/>
</dbReference>
<name>A0A0C3P3A4_PISTI</name>
<reference evidence="1 2" key="1">
    <citation type="submission" date="2014-04" db="EMBL/GenBank/DDBJ databases">
        <authorList>
            <consortium name="DOE Joint Genome Institute"/>
            <person name="Kuo A."/>
            <person name="Kohler A."/>
            <person name="Costa M.D."/>
            <person name="Nagy L.G."/>
            <person name="Floudas D."/>
            <person name="Copeland A."/>
            <person name="Barry K.W."/>
            <person name="Cichocki N."/>
            <person name="Veneault-Fourrey C."/>
            <person name="LaButti K."/>
            <person name="Lindquist E.A."/>
            <person name="Lipzen A."/>
            <person name="Lundell T."/>
            <person name="Morin E."/>
            <person name="Murat C."/>
            <person name="Sun H."/>
            <person name="Tunlid A."/>
            <person name="Henrissat B."/>
            <person name="Grigoriev I.V."/>
            <person name="Hibbett D.S."/>
            <person name="Martin F."/>
            <person name="Nordberg H.P."/>
            <person name="Cantor M.N."/>
            <person name="Hua S.X."/>
        </authorList>
    </citation>
    <scope>NUCLEOTIDE SEQUENCE [LARGE SCALE GENOMIC DNA]</scope>
    <source>
        <strain evidence="1 2">Marx 270</strain>
    </source>
</reference>
<proteinExistence type="predicted"/>
<dbReference type="InParanoid" id="A0A0C3P3A4"/>
<gene>
    <name evidence="1" type="ORF">M404DRAFT_725156</name>
</gene>
<reference evidence="2" key="2">
    <citation type="submission" date="2015-01" db="EMBL/GenBank/DDBJ databases">
        <title>Evolutionary Origins and Diversification of the Mycorrhizal Mutualists.</title>
        <authorList>
            <consortium name="DOE Joint Genome Institute"/>
            <consortium name="Mycorrhizal Genomics Consortium"/>
            <person name="Kohler A."/>
            <person name="Kuo A."/>
            <person name="Nagy L.G."/>
            <person name="Floudas D."/>
            <person name="Copeland A."/>
            <person name="Barry K.W."/>
            <person name="Cichocki N."/>
            <person name="Veneault-Fourrey C."/>
            <person name="LaButti K."/>
            <person name="Lindquist E.A."/>
            <person name="Lipzen A."/>
            <person name="Lundell T."/>
            <person name="Morin E."/>
            <person name="Murat C."/>
            <person name="Riley R."/>
            <person name="Ohm R."/>
            <person name="Sun H."/>
            <person name="Tunlid A."/>
            <person name="Henrissat B."/>
            <person name="Grigoriev I.V."/>
            <person name="Hibbett D.S."/>
            <person name="Martin F."/>
        </authorList>
    </citation>
    <scope>NUCLEOTIDE SEQUENCE [LARGE SCALE GENOMIC DNA]</scope>
    <source>
        <strain evidence="2">Marx 270</strain>
    </source>
</reference>
<dbReference type="HOGENOM" id="CLU_2172087_0_0_1"/>
<accession>A0A0C3P3A4</accession>
<dbReference type="EMBL" id="KN831986">
    <property type="protein sequence ID" value="KIO01774.1"/>
    <property type="molecule type" value="Genomic_DNA"/>
</dbReference>